<sequence length="446" mass="48556">MDTLSDLRAGKLAGATRLDLSCGLTEFPREIFELADSLEILNLSGNQLSHLPDDLGQFKKLRILFCSDNPFTHLPEVLSECPQLSMVGFKANQIRHVPAAALSPSLRWLILTNNQIETLPDSLGQCSGMQKLMLAGNRLQALPETMIDCHKLELLRISSNRFAALPDWLLSLPRLTWLAYADNPLSEAREAANVSPSAPINRIDWKDLALQHKLGEGASGLIYQADWKQPSGPSKTVAVKLFKGSMTSDGTPQSEMAASIAVGAHPNVIDVEGQVVHHPEGTDGLVMQLIDPQFQNLAGPPSFATCTRDVYPADTRFSLPVALRMALGIASATEHLHERGIVHGDLYAHNILWTEQGDVLLGDFGGASFLPSDNPTQQKALERLETRAFGCLLEELLERCEPAAGEETTHAALSDLLARCLSTQVVSRPSLSEVHAQLAALQQHLN</sequence>
<dbReference type="Proteomes" id="UP000250443">
    <property type="component" value="Unassembled WGS sequence"/>
</dbReference>
<name>A0A2X2CZP4_PSELU</name>
<dbReference type="InterPro" id="IPR001245">
    <property type="entry name" value="Ser-Thr/Tyr_kinase_cat_dom"/>
</dbReference>
<evidence type="ECO:0000313" key="8">
    <source>
        <dbReference type="Proteomes" id="UP000626180"/>
    </source>
</evidence>
<reference evidence="5 8" key="2">
    <citation type="submission" date="2020-10" db="EMBL/GenBank/DDBJ databases">
        <title>Genome sequences of Pseudomonas isolates.</title>
        <authorList>
            <person name="Wessels L."/>
            <person name="Reich F."/>
            <person name="Hammerl J."/>
        </authorList>
    </citation>
    <scope>NUCLEOTIDE SEQUENCE [LARGE SCALE GENOMIC DNA]</scope>
    <source>
        <strain evidence="5 8">20-MO00624-0</strain>
    </source>
</reference>
<dbReference type="Pfam" id="PF00560">
    <property type="entry name" value="LRR_1"/>
    <property type="match status" value="2"/>
</dbReference>
<gene>
    <name evidence="6" type="primary">ipaH3</name>
    <name evidence="5" type="ORF">IRZ65_10220</name>
    <name evidence="6" type="ORF">NCTC11842_04310</name>
</gene>
<dbReference type="InterPro" id="IPR003591">
    <property type="entry name" value="Leu-rich_rpt_typical-subtyp"/>
</dbReference>
<dbReference type="GO" id="GO:0005524">
    <property type="term" value="F:ATP binding"/>
    <property type="evidence" value="ECO:0007669"/>
    <property type="project" value="UniProtKB-UniRule"/>
</dbReference>
<keyword evidence="6" id="KW-0723">Serine/threonine-protein kinase</keyword>
<evidence type="ECO:0000259" key="4">
    <source>
        <dbReference type="PROSITE" id="PS50011"/>
    </source>
</evidence>
<dbReference type="Pfam" id="PF07714">
    <property type="entry name" value="PK_Tyr_Ser-Thr"/>
    <property type="match status" value="1"/>
</dbReference>
<keyword evidence="6" id="KW-0436">Ligase</keyword>
<feature type="domain" description="Protein kinase" evidence="4">
    <location>
        <begin position="208"/>
        <end position="446"/>
    </location>
</feature>
<keyword evidence="3" id="KW-0067">ATP-binding</keyword>
<dbReference type="SMART" id="SM00369">
    <property type="entry name" value="LRR_TYP"/>
    <property type="match status" value="5"/>
</dbReference>
<keyword evidence="6" id="KW-0808">Transferase</keyword>
<dbReference type="Proteomes" id="UP000626180">
    <property type="component" value="Unassembled WGS sequence"/>
</dbReference>
<evidence type="ECO:0000256" key="1">
    <source>
        <dbReference type="ARBA" id="ARBA00022614"/>
    </source>
</evidence>
<dbReference type="InterPro" id="IPR017441">
    <property type="entry name" value="Protein_kinase_ATP_BS"/>
</dbReference>
<keyword evidence="1" id="KW-0433">Leucine-rich repeat</keyword>
<dbReference type="InterPro" id="IPR011009">
    <property type="entry name" value="Kinase-like_dom_sf"/>
</dbReference>
<accession>A0A2X2CZP4</accession>
<dbReference type="EMBL" id="JADMCD010000004">
    <property type="protein sequence ID" value="MBF8641059.1"/>
    <property type="molecule type" value="Genomic_DNA"/>
</dbReference>
<dbReference type="PROSITE" id="PS50011">
    <property type="entry name" value="PROTEIN_KINASE_DOM"/>
    <property type="match status" value="1"/>
</dbReference>
<dbReference type="PROSITE" id="PS51450">
    <property type="entry name" value="LRR"/>
    <property type="match status" value="2"/>
</dbReference>
<dbReference type="GO" id="GO:0004674">
    <property type="term" value="F:protein serine/threonine kinase activity"/>
    <property type="evidence" value="ECO:0007669"/>
    <property type="project" value="UniProtKB-KW"/>
</dbReference>
<reference evidence="6 7" key="1">
    <citation type="submission" date="2018-06" db="EMBL/GenBank/DDBJ databases">
        <authorList>
            <consortium name="Pathogen Informatics"/>
            <person name="Doyle S."/>
        </authorList>
    </citation>
    <scope>NUCLEOTIDE SEQUENCE [LARGE SCALE GENOMIC DNA]</scope>
    <source>
        <strain evidence="6 7">NCTC11842</strain>
    </source>
</reference>
<dbReference type="InterPro" id="IPR001611">
    <property type="entry name" value="Leu-rich_rpt"/>
</dbReference>
<keyword evidence="2" id="KW-0677">Repeat</keyword>
<dbReference type="GO" id="GO:0005737">
    <property type="term" value="C:cytoplasm"/>
    <property type="evidence" value="ECO:0007669"/>
    <property type="project" value="TreeGrafter"/>
</dbReference>
<dbReference type="Gene3D" id="3.30.200.20">
    <property type="entry name" value="Phosphorylase Kinase, domain 1"/>
    <property type="match status" value="1"/>
</dbReference>
<dbReference type="PROSITE" id="PS00107">
    <property type="entry name" value="PROTEIN_KINASE_ATP"/>
    <property type="match status" value="1"/>
</dbReference>
<evidence type="ECO:0000313" key="6">
    <source>
        <dbReference type="EMBL" id="SPZ12151.1"/>
    </source>
</evidence>
<keyword evidence="6" id="KW-0418">Kinase</keyword>
<keyword evidence="8" id="KW-1185">Reference proteome</keyword>
<dbReference type="EC" id="6.3.2.-" evidence="6"/>
<evidence type="ECO:0000256" key="3">
    <source>
        <dbReference type="PROSITE-ProRule" id="PRU10141"/>
    </source>
</evidence>
<feature type="binding site" evidence="3">
    <location>
        <position position="240"/>
    </location>
    <ligand>
        <name>ATP</name>
        <dbReference type="ChEBI" id="CHEBI:30616"/>
    </ligand>
</feature>
<dbReference type="SUPFAM" id="SSF56112">
    <property type="entry name" value="Protein kinase-like (PK-like)"/>
    <property type="match status" value="1"/>
</dbReference>
<evidence type="ECO:0000256" key="2">
    <source>
        <dbReference type="ARBA" id="ARBA00022737"/>
    </source>
</evidence>
<organism evidence="6 7">
    <name type="scientific">Pseudomonas luteola</name>
    <dbReference type="NCBI Taxonomy" id="47886"/>
    <lineage>
        <taxon>Bacteria</taxon>
        <taxon>Pseudomonadati</taxon>
        <taxon>Pseudomonadota</taxon>
        <taxon>Gammaproteobacteria</taxon>
        <taxon>Pseudomonadales</taxon>
        <taxon>Pseudomonadaceae</taxon>
        <taxon>Pseudomonas</taxon>
    </lineage>
</organism>
<dbReference type="AlphaFoldDB" id="A0A2X2CZP4"/>
<dbReference type="PANTHER" id="PTHR48051">
    <property type="match status" value="1"/>
</dbReference>
<keyword evidence="3" id="KW-0547">Nucleotide-binding</keyword>
<proteinExistence type="predicted"/>
<dbReference type="InterPro" id="IPR000719">
    <property type="entry name" value="Prot_kinase_dom"/>
</dbReference>
<dbReference type="PANTHER" id="PTHR48051:SF1">
    <property type="entry name" value="RAS SUPPRESSOR PROTEIN 1"/>
    <property type="match status" value="1"/>
</dbReference>
<dbReference type="EMBL" id="UAUF01000014">
    <property type="protein sequence ID" value="SPZ12151.1"/>
    <property type="molecule type" value="Genomic_DNA"/>
</dbReference>
<protein>
    <submittedName>
        <fullName evidence="5 6">Serine/threonine-protein kinase</fullName>
        <ecNumber evidence="6">6.3.2.-</ecNumber>
    </submittedName>
</protein>
<dbReference type="Gene3D" id="1.10.510.10">
    <property type="entry name" value="Transferase(Phosphotransferase) domain 1"/>
    <property type="match status" value="1"/>
</dbReference>
<dbReference type="Gene3D" id="3.80.10.10">
    <property type="entry name" value="Ribonuclease Inhibitor"/>
    <property type="match status" value="2"/>
</dbReference>
<dbReference type="SUPFAM" id="SSF52058">
    <property type="entry name" value="L domain-like"/>
    <property type="match status" value="1"/>
</dbReference>
<dbReference type="InterPro" id="IPR032675">
    <property type="entry name" value="LRR_dom_sf"/>
</dbReference>
<evidence type="ECO:0000313" key="7">
    <source>
        <dbReference type="Proteomes" id="UP000250443"/>
    </source>
</evidence>
<dbReference type="InterPro" id="IPR050216">
    <property type="entry name" value="LRR_domain-containing"/>
</dbReference>
<dbReference type="GO" id="GO:0016874">
    <property type="term" value="F:ligase activity"/>
    <property type="evidence" value="ECO:0007669"/>
    <property type="project" value="UniProtKB-KW"/>
</dbReference>
<dbReference type="SMART" id="SM00364">
    <property type="entry name" value="LRR_BAC"/>
    <property type="match status" value="5"/>
</dbReference>
<dbReference type="RefSeq" id="WP_010796056.1">
    <property type="nucleotide sequence ID" value="NZ_JADMCD010000004.1"/>
</dbReference>
<evidence type="ECO:0000313" key="5">
    <source>
        <dbReference type="EMBL" id="MBF8641059.1"/>
    </source>
</evidence>